<protein>
    <submittedName>
        <fullName evidence="1">Uncharacterized protein</fullName>
    </submittedName>
</protein>
<dbReference type="Proteomes" id="UP000075683">
    <property type="component" value="Unassembled WGS sequence"/>
</dbReference>
<sequence length="46" mass="5295">MVYDNEKSNFPDRSRKIDIPCFSSFGIFRVPLQACHNRNSINCGCN</sequence>
<organism evidence="1 2">
    <name type="scientific">Caldibacillus debilis</name>
    <dbReference type="NCBI Taxonomy" id="301148"/>
    <lineage>
        <taxon>Bacteria</taxon>
        <taxon>Bacillati</taxon>
        <taxon>Bacillota</taxon>
        <taxon>Bacilli</taxon>
        <taxon>Bacillales</taxon>
        <taxon>Bacillaceae</taxon>
        <taxon>Caldibacillus</taxon>
    </lineage>
</organism>
<reference evidence="1 2" key="1">
    <citation type="submission" date="2016-01" db="EMBL/GenBank/DDBJ databases">
        <title>Draft Genome Sequences of Seven Thermophilic Sporeformers Isolated from Foods.</title>
        <authorList>
            <person name="Berendsen E.M."/>
            <person name="Wells-Bennik M.H."/>
            <person name="Krawcyk A.O."/>
            <person name="De Jong A."/>
            <person name="Holsappel S."/>
            <person name="Eijlander R.T."/>
            <person name="Kuipers O.P."/>
        </authorList>
    </citation>
    <scope>NUCLEOTIDE SEQUENCE [LARGE SCALE GENOMIC DNA]</scope>
    <source>
        <strain evidence="1 2">B4135</strain>
    </source>
</reference>
<evidence type="ECO:0000313" key="2">
    <source>
        <dbReference type="Proteomes" id="UP000075683"/>
    </source>
</evidence>
<proteinExistence type="predicted"/>
<comment type="caution">
    <text evidence="1">The sequence shown here is derived from an EMBL/GenBank/DDBJ whole genome shotgun (WGS) entry which is preliminary data.</text>
</comment>
<evidence type="ECO:0000313" key="1">
    <source>
        <dbReference type="EMBL" id="KYD12763.1"/>
    </source>
</evidence>
<dbReference type="EMBL" id="LQYT01000090">
    <property type="protein sequence ID" value="KYD12763.1"/>
    <property type="molecule type" value="Genomic_DNA"/>
</dbReference>
<name>A0A150LK59_9BACI</name>
<dbReference type="AlphaFoldDB" id="A0A150LK59"/>
<accession>A0A150LK59</accession>
<gene>
    <name evidence="1" type="ORF">B4135_0362</name>
</gene>